<reference evidence="2" key="2">
    <citation type="journal article" date="2015" name="Data Brief">
        <title>Shoot transcriptome of the giant reed, Arundo donax.</title>
        <authorList>
            <person name="Barrero R.A."/>
            <person name="Guerrero F.D."/>
            <person name="Moolhuijzen P."/>
            <person name="Goolsby J.A."/>
            <person name="Tidwell J."/>
            <person name="Bellgard S.E."/>
            <person name="Bellgard M.I."/>
        </authorList>
    </citation>
    <scope>NUCLEOTIDE SEQUENCE</scope>
    <source>
        <tissue evidence="2">Shoot tissue taken approximately 20 cm above the soil surface</tissue>
    </source>
</reference>
<protein>
    <submittedName>
        <fullName evidence="2">Uncharacterized protein</fullName>
    </submittedName>
</protein>
<sequence>MLRSYTRAWRGCTEAGGGVGLDGGEAVGGGGHARLAGWQPPVNSELRPSSTREIDDAEGHGRRRLLPPDLGIRCFPRQTERTDRCTRRWGTWWHGWLVEWACSSGSRARRRMPKRAEEWEKRGLG</sequence>
<feature type="region of interest" description="Disordered" evidence="1">
    <location>
        <begin position="18"/>
        <end position="65"/>
    </location>
</feature>
<evidence type="ECO:0000256" key="1">
    <source>
        <dbReference type="SAM" id="MobiDB-lite"/>
    </source>
</evidence>
<dbReference type="AlphaFoldDB" id="A0A0A9G3L2"/>
<proteinExistence type="predicted"/>
<name>A0A0A9G3L2_ARUDO</name>
<organism evidence="2">
    <name type="scientific">Arundo donax</name>
    <name type="common">Giant reed</name>
    <name type="synonym">Donax arundinaceus</name>
    <dbReference type="NCBI Taxonomy" id="35708"/>
    <lineage>
        <taxon>Eukaryota</taxon>
        <taxon>Viridiplantae</taxon>
        <taxon>Streptophyta</taxon>
        <taxon>Embryophyta</taxon>
        <taxon>Tracheophyta</taxon>
        <taxon>Spermatophyta</taxon>
        <taxon>Magnoliopsida</taxon>
        <taxon>Liliopsida</taxon>
        <taxon>Poales</taxon>
        <taxon>Poaceae</taxon>
        <taxon>PACMAD clade</taxon>
        <taxon>Arundinoideae</taxon>
        <taxon>Arundineae</taxon>
        <taxon>Arundo</taxon>
    </lineage>
</organism>
<accession>A0A0A9G3L2</accession>
<reference evidence="2" key="1">
    <citation type="submission" date="2014-09" db="EMBL/GenBank/DDBJ databases">
        <authorList>
            <person name="Magalhaes I.L.F."/>
            <person name="Oliveira U."/>
            <person name="Santos F.R."/>
            <person name="Vidigal T.H.D.A."/>
            <person name="Brescovit A.D."/>
            <person name="Santos A.J."/>
        </authorList>
    </citation>
    <scope>NUCLEOTIDE SEQUENCE</scope>
    <source>
        <tissue evidence="2">Shoot tissue taken approximately 20 cm above the soil surface</tissue>
    </source>
</reference>
<evidence type="ECO:0000313" key="2">
    <source>
        <dbReference type="EMBL" id="JAE19665.1"/>
    </source>
</evidence>
<dbReference type="EMBL" id="GBRH01178231">
    <property type="protein sequence ID" value="JAE19665.1"/>
    <property type="molecule type" value="Transcribed_RNA"/>
</dbReference>
<feature type="compositionally biased region" description="Basic and acidic residues" evidence="1">
    <location>
        <begin position="50"/>
        <end position="60"/>
    </location>
</feature>
<feature type="compositionally biased region" description="Gly residues" evidence="1">
    <location>
        <begin position="18"/>
        <end position="32"/>
    </location>
</feature>